<evidence type="ECO:0000313" key="2">
    <source>
        <dbReference type="Proteomes" id="UP000294848"/>
    </source>
</evidence>
<dbReference type="Proteomes" id="UP000294848">
    <property type="component" value="Unassembled WGS sequence"/>
</dbReference>
<dbReference type="RefSeq" id="WP_133465436.1">
    <property type="nucleotide sequence ID" value="NZ_SNWI01000006.1"/>
</dbReference>
<gene>
    <name evidence="1" type="ORF">DET52_10690</name>
</gene>
<protein>
    <submittedName>
        <fullName evidence="1">Uncharacterized protein</fullName>
    </submittedName>
</protein>
<dbReference type="OrthoDB" id="1048572at2"/>
<dbReference type="PROSITE" id="PS51257">
    <property type="entry name" value="PROKAR_LIPOPROTEIN"/>
    <property type="match status" value="1"/>
</dbReference>
<sequence length="204" mass="23216">MKALSKIPLILLCLAMFMVSCDKEEDFIEPEKSYKLAEVRWTLAEGDGEETFTVEVPEKQYLNESAQDMLISFNPLDEIPGKSEFFTSNSTLFSQLNQQEDSISIPTMTEILSDGYGYLSGGPQVPFQLGEYTFDLNTSIQNSTELTPHTKMTYSAKVYLKKITASYIARFVEEGTHNYQEIEGKWTGTFFKSIDSNTVWEEIK</sequence>
<dbReference type="AlphaFoldDB" id="A0A4R6GWI2"/>
<name>A0A4R6GWI2_9BACT</name>
<proteinExistence type="predicted"/>
<evidence type="ECO:0000313" key="1">
    <source>
        <dbReference type="EMBL" id="TDN99881.1"/>
    </source>
</evidence>
<organism evidence="1 2">
    <name type="scientific">Sunxiuqinia elliptica</name>
    <dbReference type="NCBI Taxonomy" id="655355"/>
    <lineage>
        <taxon>Bacteria</taxon>
        <taxon>Pseudomonadati</taxon>
        <taxon>Bacteroidota</taxon>
        <taxon>Bacteroidia</taxon>
        <taxon>Marinilabiliales</taxon>
        <taxon>Prolixibacteraceae</taxon>
        <taxon>Sunxiuqinia</taxon>
    </lineage>
</organism>
<reference evidence="1 2" key="1">
    <citation type="submission" date="2019-03" db="EMBL/GenBank/DDBJ databases">
        <title>Freshwater and sediment microbial communities from various areas in North America, analyzing microbe dynamics in response to fracking.</title>
        <authorList>
            <person name="Lamendella R."/>
        </authorList>
    </citation>
    <scope>NUCLEOTIDE SEQUENCE [LARGE SCALE GENOMIC DNA]</scope>
    <source>
        <strain evidence="1 2">114D</strain>
    </source>
</reference>
<dbReference type="EMBL" id="SNWI01000006">
    <property type="protein sequence ID" value="TDN99881.1"/>
    <property type="molecule type" value="Genomic_DNA"/>
</dbReference>
<comment type="caution">
    <text evidence="1">The sequence shown here is derived from an EMBL/GenBank/DDBJ whole genome shotgun (WGS) entry which is preliminary data.</text>
</comment>
<accession>A0A4R6GWI2</accession>